<comment type="subcellular location">
    <subcellularLocation>
        <location evidence="1">Membrane</location>
        <topology evidence="1">Multi-pass membrane protein</topology>
    </subcellularLocation>
</comment>
<gene>
    <name evidence="9" type="ORF">SAMN05192576_1562</name>
</gene>
<keyword evidence="5 8" id="KW-1133">Transmembrane helix</keyword>
<feature type="transmembrane region" description="Helical" evidence="8">
    <location>
        <begin position="316"/>
        <end position="334"/>
    </location>
</feature>
<keyword evidence="10" id="KW-1185">Reference proteome</keyword>
<evidence type="ECO:0000256" key="1">
    <source>
        <dbReference type="ARBA" id="ARBA00004141"/>
    </source>
</evidence>
<feature type="transmembrane region" description="Helical" evidence="8">
    <location>
        <begin position="384"/>
        <end position="405"/>
    </location>
</feature>
<feature type="transmembrane region" description="Helical" evidence="8">
    <location>
        <begin position="252"/>
        <end position="272"/>
    </location>
</feature>
<reference evidence="10" key="1">
    <citation type="submission" date="2016-10" db="EMBL/GenBank/DDBJ databases">
        <authorList>
            <person name="Varghese N."/>
            <person name="Submissions S."/>
        </authorList>
    </citation>
    <scope>NUCLEOTIDE SEQUENCE [LARGE SCALE GENOMIC DNA]</scope>
    <source>
        <strain evidence="10">CGMCC 1.11147</strain>
    </source>
</reference>
<feature type="transmembrane region" description="Helical" evidence="8">
    <location>
        <begin position="346"/>
        <end position="364"/>
    </location>
</feature>
<feature type="transmembrane region" description="Helical" evidence="8">
    <location>
        <begin position="279"/>
        <end position="304"/>
    </location>
</feature>
<evidence type="ECO:0000313" key="10">
    <source>
        <dbReference type="Proteomes" id="UP000199004"/>
    </source>
</evidence>
<evidence type="ECO:0000256" key="3">
    <source>
        <dbReference type="ARBA" id="ARBA00022679"/>
    </source>
</evidence>
<evidence type="ECO:0000256" key="2">
    <source>
        <dbReference type="ARBA" id="ARBA00022676"/>
    </source>
</evidence>
<name>A0A1G9Z1K4_9ACTN</name>
<keyword evidence="3 9" id="KW-0808">Transferase</keyword>
<dbReference type="STRING" id="1005944.SAMN05192576_1562"/>
<feature type="transmembrane region" description="Helical" evidence="8">
    <location>
        <begin position="189"/>
        <end position="208"/>
    </location>
</feature>
<protein>
    <submittedName>
        <fullName evidence="9">Alpha-1,6-mannosyltransferase/alpha-1,6-mannosyltransferase</fullName>
    </submittedName>
</protein>
<dbReference type="Pfam" id="PF26314">
    <property type="entry name" value="MptA_B_family"/>
    <property type="match status" value="1"/>
</dbReference>
<evidence type="ECO:0000256" key="4">
    <source>
        <dbReference type="ARBA" id="ARBA00022692"/>
    </source>
</evidence>
<keyword evidence="6 8" id="KW-0472">Membrane</keyword>
<evidence type="ECO:0000256" key="7">
    <source>
        <dbReference type="ARBA" id="ARBA00043987"/>
    </source>
</evidence>
<dbReference type="Proteomes" id="UP000199004">
    <property type="component" value="Unassembled WGS sequence"/>
</dbReference>
<dbReference type="InterPro" id="IPR049829">
    <property type="entry name" value="MptA/B-like"/>
</dbReference>
<organism evidence="9 10">
    <name type="scientific">Nocardioides szechwanensis</name>
    <dbReference type="NCBI Taxonomy" id="1005944"/>
    <lineage>
        <taxon>Bacteria</taxon>
        <taxon>Bacillati</taxon>
        <taxon>Actinomycetota</taxon>
        <taxon>Actinomycetes</taxon>
        <taxon>Propionibacteriales</taxon>
        <taxon>Nocardioidaceae</taxon>
        <taxon>Nocardioides</taxon>
    </lineage>
</organism>
<keyword evidence="2 9" id="KW-0328">Glycosyltransferase</keyword>
<feature type="transmembrane region" description="Helical" evidence="8">
    <location>
        <begin position="220"/>
        <end position="240"/>
    </location>
</feature>
<evidence type="ECO:0000256" key="6">
    <source>
        <dbReference type="ARBA" id="ARBA00023136"/>
    </source>
</evidence>
<feature type="transmembrane region" description="Helical" evidence="8">
    <location>
        <begin position="39"/>
        <end position="59"/>
    </location>
</feature>
<proteinExistence type="inferred from homology"/>
<comment type="similarity">
    <text evidence="7">Belongs to the MptA/B family.</text>
</comment>
<dbReference type="GO" id="GO:0016020">
    <property type="term" value="C:membrane"/>
    <property type="evidence" value="ECO:0007669"/>
    <property type="project" value="UniProtKB-SubCell"/>
</dbReference>
<evidence type="ECO:0000313" key="9">
    <source>
        <dbReference type="EMBL" id="SDN14815.1"/>
    </source>
</evidence>
<evidence type="ECO:0000256" key="8">
    <source>
        <dbReference type="SAM" id="Phobius"/>
    </source>
</evidence>
<feature type="transmembrane region" description="Helical" evidence="8">
    <location>
        <begin position="436"/>
        <end position="457"/>
    </location>
</feature>
<evidence type="ECO:0000256" key="5">
    <source>
        <dbReference type="ARBA" id="ARBA00022989"/>
    </source>
</evidence>
<dbReference type="EMBL" id="FNIC01000002">
    <property type="protein sequence ID" value="SDN14815.1"/>
    <property type="molecule type" value="Genomic_DNA"/>
</dbReference>
<dbReference type="GO" id="GO:0016757">
    <property type="term" value="F:glycosyltransferase activity"/>
    <property type="evidence" value="ECO:0007669"/>
    <property type="project" value="UniProtKB-KW"/>
</dbReference>
<sequence length="500" mass="51382">MGSVLVLLGGLVVSTLPPSAPLLETELLLDLRGAEAGRMAGLTVVLLGLGLLAGQWLSLCRHVALAEGDDRDDALALVRHATVVWCAPLVLAPPLFSRDGWSYAAQGMLAHLGISPYEHGPIALHGPIVEAVDQRWMETITPYGPVPLLFGDLAATQTGNPWVLVVGHRLVALVGLVLLAWAIPRLARWTGVNPALSCAVVLASPLMLANGVGGLHNDLLMVGLMAAALVVGVEQSWWLGAAVGGAAAAVKVPGGLVCIAIALASLPAGALLAARVRRLAGAAVVSVGALVGLGIVTGLGVGWVHGLTVPGSVNTPLSVTTLLGGAGDWLAGWAGLGLEPATVLRLVRALGSVATVVVILAVALRGPTGSGARALTALATMTGATMLLGPVVHLWYLLWVVPFVAVLKLSRLAMMGVLALSTVTGLLAPLDSSLHGAYLAIALASMLVACLVPVLLLTPRARMRIERIVTAEWLPPVSGRQPQQPARDLDVHVEHPVDRA</sequence>
<keyword evidence="4 8" id="KW-0812">Transmembrane</keyword>
<accession>A0A1G9Z1K4</accession>
<feature type="transmembrane region" description="Helical" evidence="8">
    <location>
        <begin position="162"/>
        <end position="183"/>
    </location>
</feature>
<dbReference type="NCBIfam" id="NF038066">
    <property type="entry name" value="MptB"/>
    <property type="match status" value="1"/>
</dbReference>
<feature type="transmembrane region" description="Helical" evidence="8">
    <location>
        <begin position="412"/>
        <end position="430"/>
    </location>
</feature>
<dbReference type="AlphaFoldDB" id="A0A1G9Z1K4"/>